<evidence type="ECO:0000256" key="3">
    <source>
        <dbReference type="ARBA" id="ARBA00022801"/>
    </source>
</evidence>
<dbReference type="HAMAP" id="MF_00527">
    <property type="entry name" value="3MGH"/>
    <property type="match status" value="1"/>
</dbReference>
<dbReference type="GO" id="GO:0006284">
    <property type="term" value="P:base-excision repair"/>
    <property type="evidence" value="ECO:0007669"/>
    <property type="project" value="InterPro"/>
</dbReference>
<proteinExistence type="inferred from homology"/>
<keyword evidence="7" id="KW-1185">Reference proteome</keyword>
<dbReference type="AlphaFoldDB" id="A0A517P2V7"/>
<dbReference type="FunFam" id="3.10.300.10:FF:000001">
    <property type="entry name" value="Putative 3-methyladenine DNA glycosylase"/>
    <property type="match status" value="1"/>
</dbReference>
<accession>A0A517P2V7</accession>
<evidence type="ECO:0000313" key="7">
    <source>
        <dbReference type="Proteomes" id="UP000319817"/>
    </source>
</evidence>
<dbReference type="InterPro" id="IPR003180">
    <property type="entry name" value="MPG"/>
</dbReference>
<dbReference type="InterPro" id="IPR036995">
    <property type="entry name" value="MPG_sf"/>
</dbReference>
<gene>
    <name evidence="6" type="ORF">K239x_57320</name>
</gene>
<dbReference type="Pfam" id="PF02245">
    <property type="entry name" value="Pur_DNA_glyco"/>
    <property type="match status" value="1"/>
</dbReference>
<keyword evidence="3 5" id="KW-0378">Hydrolase</keyword>
<keyword evidence="4 5" id="KW-0234">DNA repair</keyword>
<dbReference type="CDD" id="cd00540">
    <property type="entry name" value="AAG"/>
    <property type="match status" value="1"/>
</dbReference>
<dbReference type="PANTHER" id="PTHR10429:SF0">
    <property type="entry name" value="DNA-3-METHYLADENINE GLYCOSYLASE"/>
    <property type="match status" value="1"/>
</dbReference>
<evidence type="ECO:0000256" key="5">
    <source>
        <dbReference type="HAMAP-Rule" id="MF_00527"/>
    </source>
</evidence>
<dbReference type="Gene3D" id="3.10.300.10">
    <property type="entry name" value="Methylpurine-DNA glycosylase (MPG)"/>
    <property type="match status" value="1"/>
</dbReference>
<dbReference type="Proteomes" id="UP000319817">
    <property type="component" value="Chromosome"/>
</dbReference>
<dbReference type="GO" id="GO:0003677">
    <property type="term" value="F:DNA binding"/>
    <property type="evidence" value="ECO:0007669"/>
    <property type="project" value="InterPro"/>
</dbReference>
<dbReference type="PANTHER" id="PTHR10429">
    <property type="entry name" value="DNA-3-METHYLADENINE GLYCOSYLASE"/>
    <property type="match status" value="1"/>
</dbReference>
<dbReference type="GO" id="GO:0003905">
    <property type="term" value="F:alkylbase DNA N-glycosylase activity"/>
    <property type="evidence" value="ECO:0007669"/>
    <property type="project" value="InterPro"/>
</dbReference>
<protein>
    <recommendedName>
        <fullName evidence="5">Putative 3-methyladenine DNA glycosylase</fullName>
        <ecNumber evidence="5">3.2.2.-</ecNumber>
    </recommendedName>
</protein>
<sequence>MIHRAAMTCVELSATFLFMTKLPRRVDCLPASFFARSTEIVAKTLIGHAIVHRHDDTWIGGQIVETEAYLADGDLASHSSRGRTKSNNSMFESAGTLYVYPIHAKVCMNVVTEEIDHGAAVLIRAIRPIWGIEQMKLHRGYQDIRRLTRGPAMMCQALQVDRGHDGINLLSSKTFRIAKIAEKDDFTVDASPRIGISTAKEQLLRFTLRGSRFLSR</sequence>
<dbReference type="NCBIfam" id="TIGR00567">
    <property type="entry name" value="3mg"/>
    <property type="match status" value="1"/>
</dbReference>
<evidence type="ECO:0000313" key="6">
    <source>
        <dbReference type="EMBL" id="QDT13712.1"/>
    </source>
</evidence>
<keyword evidence="2 5" id="KW-0227">DNA damage</keyword>
<organism evidence="6 7">
    <name type="scientific">Stieleria marina</name>
    <dbReference type="NCBI Taxonomy" id="1930275"/>
    <lineage>
        <taxon>Bacteria</taxon>
        <taxon>Pseudomonadati</taxon>
        <taxon>Planctomycetota</taxon>
        <taxon>Planctomycetia</taxon>
        <taxon>Pirellulales</taxon>
        <taxon>Pirellulaceae</taxon>
        <taxon>Stieleria</taxon>
    </lineage>
</organism>
<dbReference type="EMBL" id="CP036526">
    <property type="protein sequence ID" value="QDT13712.1"/>
    <property type="molecule type" value="Genomic_DNA"/>
</dbReference>
<comment type="similarity">
    <text evidence="1 5">Belongs to the DNA glycosylase MPG family.</text>
</comment>
<name>A0A517P2V7_9BACT</name>
<evidence type="ECO:0000256" key="4">
    <source>
        <dbReference type="ARBA" id="ARBA00023204"/>
    </source>
</evidence>
<reference evidence="6 7" key="1">
    <citation type="submission" date="2019-02" db="EMBL/GenBank/DDBJ databases">
        <title>Deep-cultivation of Planctomycetes and their phenomic and genomic characterization uncovers novel biology.</title>
        <authorList>
            <person name="Wiegand S."/>
            <person name="Jogler M."/>
            <person name="Boedeker C."/>
            <person name="Pinto D."/>
            <person name="Vollmers J."/>
            <person name="Rivas-Marin E."/>
            <person name="Kohn T."/>
            <person name="Peeters S.H."/>
            <person name="Heuer A."/>
            <person name="Rast P."/>
            <person name="Oberbeckmann S."/>
            <person name="Bunk B."/>
            <person name="Jeske O."/>
            <person name="Meyerdierks A."/>
            <person name="Storesund J.E."/>
            <person name="Kallscheuer N."/>
            <person name="Luecker S."/>
            <person name="Lage O.M."/>
            <person name="Pohl T."/>
            <person name="Merkel B.J."/>
            <person name="Hornburger P."/>
            <person name="Mueller R.-W."/>
            <person name="Bruemmer F."/>
            <person name="Labrenz M."/>
            <person name="Spormann A.M."/>
            <person name="Op den Camp H."/>
            <person name="Overmann J."/>
            <person name="Amann R."/>
            <person name="Jetten M.S.M."/>
            <person name="Mascher T."/>
            <person name="Medema M.H."/>
            <person name="Devos D.P."/>
            <person name="Kaster A.-K."/>
            <person name="Ovreas L."/>
            <person name="Rohde M."/>
            <person name="Galperin M.Y."/>
            <person name="Jogler C."/>
        </authorList>
    </citation>
    <scope>NUCLEOTIDE SEQUENCE [LARGE SCALE GENOMIC DNA]</scope>
    <source>
        <strain evidence="6 7">K23_9</strain>
    </source>
</reference>
<dbReference type="InterPro" id="IPR011034">
    <property type="entry name" value="Formyl_transferase-like_C_sf"/>
</dbReference>
<evidence type="ECO:0000256" key="2">
    <source>
        <dbReference type="ARBA" id="ARBA00022763"/>
    </source>
</evidence>
<dbReference type="SUPFAM" id="SSF50486">
    <property type="entry name" value="FMT C-terminal domain-like"/>
    <property type="match status" value="1"/>
</dbReference>
<dbReference type="EC" id="3.2.2.-" evidence="5"/>
<evidence type="ECO:0000256" key="1">
    <source>
        <dbReference type="ARBA" id="ARBA00009232"/>
    </source>
</evidence>